<protein>
    <recommendedName>
        <fullName evidence="1">NAD/GMP synthase domain-containing protein</fullName>
    </recommendedName>
</protein>
<dbReference type="Proteomes" id="UP000681720">
    <property type="component" value="Unassembled WGS sequence"/>
</dbReference>
<dbReference type="EMBL" id="CAJOBJ010380539">
    <property type="protein sequence ID" value="CAF5227273.1"/>
    <property type="molecule type" value="Genomic_DNA"/>
</dbReference>
<feature type="non-terminal residue" evidence="2">
    <location>
        <position position="87"/>
    </location>
</feature>
<proteinExistence type="predicted"/>
<evidence type="ECO:0000259" key="1">
    <source>
        <dbReference type="Pfam" id="PF02540"/>
    </source>
</evidence>
<accession>A0A8S3KFI3</accession>
<feature type="domain" description="NAD/GMP synthase" evidence="1">
    <location>
        <begin position="6"/>
        <end position="70"/>
    </location>
</feature>
<evidence type="ECO:0000313" key="2">
    <source>
        <dbReference type="EMBL" id="CAF5227273.1"/>
    </source>
</evidence>
<dbReference type="AlphaFoldDB" id="A0A8S3KFI3"/>
<comment type="caution">
    <text evidence="2">The sequence shown here is derived from an EMBL/GenBank/DDBJ whole genome shotgun (WGS) entry which is preliminary data.</text>
</comment>
<dbReference type="Pfam" id="PF02540">
    <property type="entry name" value="NAD_synthase"/>
    <property type="match status" value="1"/>
</dbReference>
<dbReference type="InterPro" id="IPR014729">
    <property type="entry name" value="Rossmann-like_a/b/a_fold"/>
</dbReference>
<name>A0A8S3KFI3_9BILA</name>
<dbReference type="InterPro" id="IPR022310">
    <property type="entry name" value="NAD/GMP_synthase"/>
</dbReference>
<dbReference type="SUPFAM" id="SSF52402">
    <property type="entry name" value="Adenine nucleotide alpha hydrolases-like"/>
    <property type="match status" value="1"/>
</dbReference>
<dbReference type="GO" id="GO:0006163">
    <property type="term" value="P:purine nucleotide metabolic process"/>
    <property type="evidence" value="ECO:0007669"/>
    <property type="project" value="UniProtKB-ARBA"/>
</dbReference>
<gene>
    <name evidence="2" type="ORF">GIL414_LOCUS87559</name>
</gene>
<dbReference type="GO" id="GO:0016884">
    <property type="term" value="F:carbon-nitrogen ligase activity, with glutamine as amido-N-donor"/>
    <property type="evidence" value="ECO:0007669"/>
    <property type="project" value="UniProtKB-ARBA"/>
</dbReference>
<reference evidence="2" key="1">
    <citation type="submission" date="2021-02" db="EMBL/GenBank/DDBJ databases">
        <authorList>
            <person name="Nowell W R."/>
        </authorList>
    </citation>
    <scope>NUCLEOTIDE SEQUENCE</scope>
</reference>
<evidence type="ECO:0000313" key="3">
    <source>
        <dbReference type="Proteomes" id="UP000681720"/>
    </source>
</evidence>
<dbReference type="Gene3D" id="3.40.50.620">
    <property type="entry name" value="HUPs"/>
    <property type="match status" value="1"/>
</dbReference>
<sequence length="87" mass="9574">MQTEKVIEHIINWLNDYHKTSHTNGFVVGVSGGIDSAVVSTLCARTGLPVLVIEMPIRQSSSEVQRSRAHINWLQSTFPNVTGAEVN</sequence>
<organism evidence="2 3">
    <name type="scientific">Rotaria magnacalcarata</name>
    <dbReference type="NCBI Taxonomy" id="392030"/>
    <lineage>
        <taxon>Eukaryota</taxon>
        <taxon>Metazoa</taxon>
        <taxon>Spiralia</taxon>
        <taxon>Gnathifera</taxon>
        <taxon>Rotifera</taxon>
        <taxon>Eurotatoria</taxon>
        <taxon>Bdelloidea</taxon>
        <taxon>Philodinida</taxon>
        <taxon>Philodinidae</taxon>
        <taxon>Rotaria</taxon>
    </lineage>
</organism>